<dbReference type="EMBL" id="CP006721">
    <property type="protein sequence ID" value="AGX43946.1"/>
    <property type="molecule type" value="Genomic_DNA"/>
</dbReference>
<keyword evidence="2" id="KW-1185">Reference proteome</keyword>
<dbReference type="eggNOG" id="ENOG5032YPQ">
    <property type="taxonomic scope" value="Bacteria"/>
</dbReference>
<accession>U5MWF1</accession>
<dbReference type="KEGG" id="csb:CLSA_c29790"/>
<dbReference type="InterPro" id="IPR020288">
    <property type="entry name" value="Sheath_initiator"/>
</dbReference>
<organism evidence="1 2">
    <name type="scientific">Clostridium saccharobutylicum DSM 13864</name>
    <dbReference type="NCBI Taxonomy" id="1345695"/>
    <lineage>
        <taxon>Bacteria</taxon>
        <taxon>Bacillati</taxon>
        <taxon>Bacillota</taxon>
        <taxon>Clostridia</taxon>
        <taxon>Eubacteriales</taxon>
        <taxon>Clostridiaceae</taxon>
        <taxon>Clostridium</taxon>
    </lineage>
</organism>
<dbReference type="Pfam" id="PF10934">
    <property type="entry name" value="Sheath_initiator"/>
    <property type="match status" value="1"/>
</dbReference>
<dbReference type="AlphaFoldDB" id="U5MWF1"/>
<dbReference type="RefSeq" id="WP_022747089.1">
    <property type="nucleotide sequence ID" value="NC_022571.1"/>
</dbReference>
<dbReference type="Proteomes" id="UP000017118">
    <property type="component" value="Chromosome"/>
</dbReference>
<reference evidence="1 2" key="1">
    <citation type="journal article" date="2013" name="Genome Announc.">
        <title>Complete Genome Sequence of the Solvent Producer Clostridium saccharobutylicum NCP262 (DSM 13864).</title>
        <authorList>
            <person name="Poehlein A."/>
            <person name="Hartwich K."/>
            <person name="Krabben P."/>
            <person name="Ehrenreich A."/>
            <person name="Liebl W."/>
            <person name="Durre P."/>
            <person name="Gottschalk G."/>
            <person name="Daniel R."/>
        </authorList>
    </citation>
    <scope>NUCLEOTIDE SEQUENCE [LARGE SCALE GENOMIC DNA]</scope>
    <source>
        <strain evidence="1">DSM 13864</strain>
    </source>
</reference>
<name>U5MWF1_CLOSA</name>
<dbReference type="GeneID" id="55475351"/>
<evidence type="ECO:0000313" key="2">
    <source>
        <dbReference type="Proteomes" id="UP000017118"/>
    </source>
</evidence>
<sequence length="146" mass="16795">MSILPSDSSSSAIDSTITTTDLPIYRDYAWDFDNDDYIIQDAELVIIEEDEALKVWIYKALKTPRFRYLAYSLYYGNEFETLISQNYDSDIVNIELKALIEQCLLVNPYIKSIDTVNIEFDDAKLTGTIYLTTIYGSIEQEVNVDV</sequence>
<evidence type="ECO:0000313" key="1">
    <source>
        <dbReference type="EMBL" id="AGX43946.1"/>
    </source>
</evidence>
<gene>
    <name evidence="1" type="primary">xkdS</name>
    <name evidence="1" type="ORF">CLSA_c29790</name>
</gene>
<proteinExistence type="predicted"/>
<dbReference type="HOGENOM" id="CLU_141574_2_1_9"/>
<dbReference type="PATRIC" id="fig|1345695.10.peg.1081"/>
<dbReference type="OrthoDB" id="89089at2"/>
<protein>
    <submittedName>
        <fullName evidence="1">Phage-like element pbsx protein XkdS</fullName>
    </submittedName>
</protein>